<sequence>MTTTPSRTSTDTTVVSLHRTTGGRVRVTSGGGAFRCLTLGVSPSGARVALVPDRALLLTGDSVAFRVSVDAGLTLHLQETSGTVAYDMRGGCASWSLSASVGPGAGLVLDALPWVSAAGSRVARTTDVALLGDATLLARETLVVGRSGEPAGDLVARTSVTRDGRPVLVEELRSAHLAPYRVLDSVLAIGLDGPHPDAMRLETGDALWRRLGRETHETAASLGPIWSRLASG</sequence>
<dbReference type="AlphaFoldDB" id="A0A2T8FFJ1"/>
<dbReference type="OrthoDB" id="8677206at2"/>
<organism evidence="2 3">
    <name type="scientific">Nocardioides gansuensis</name>
    <dbReference type="NCBI Taxonomy" id="2138300"/>
    <lineage>
        <taxon>Bacteria</taxon>
        <taxon>Bacillati</taxon>
        <taxon>Actinomycetota</taxon>
        <taxon>Actinomycetes</taxon>
        <taxon>Propionibacteriales</taxon>
        <taxon>Nocardioidaceae</taxon>
        <taxon>Nocardioides</taxon>
    </lineage>
</organism>
<evidence type="ECO:0000313" key="2">
    <source>
        <dbReference type="EMBL" id="PVG84460.1"/>
    </source>
</evidence>
<dbReference type="GO" id="GO:0016151">
    <property type="term" value="F:nickel cation binding"/>
    <property type="evidence" value="ECO:0007669"/>
    <property type="project" value="InterPro"/>
</dbReference>
<accession>A0A2T8FFJ1</accession>
<evidence type="ECO:0000313" key="3">
    <source>
        <dbReference type="Proteomes" id="UP000246018"/>
    </source>
</evidence>
<dbReference type="InterPro" id="IPR002669">
    <property type="entry name" value="UreD"/>
</dbReference>
<dbReference type="Pfam" id="PF01774">
    <property type="entry name" value="UreD"/>
    <property type="match status" value="1"/>
</dbReference>
<protein>
    <submittedName>
        <fullName evidence="2">Urease accessory protein</fullName>
    </submittedName>
</protein>
<keyword evidence="3" id="KW-1185">Reference proteome</keyword>
<gene>
    <name evidence="2" type="ORF">DDE18_02285</name>
</gene>
<evidence type="ECO:0000256" key="1">
    <source>
        <dbReference type="ARBA" id="ARBA00023186"/>
    </source>
</evidence>
<reference evidence="2 3" key="1">
    <citation type="submission" date="2018-04" db="EMBL/GenBank/DDBJ databases">
        <title>Genome of Nocardioides gansuensis WSJ-1.</title>
        <authorList>
            <person name="Wu S."/>
            <person name="Wang G."/>
        </authorList>
    </citation>
    <scope>NUCLEOTIDE SEQUENCE [LARGE SCALE GENOMIC DNA]</scope>
    <source>
        <strain evidence="2 3">WSJ-1</strain>
    </source>
</reference>
<name>A0A2T8FFJ1_9ACTN</name>
<proteinExistence type="predicted"/>
<dbReference type="EMBL" id="QDGZ01000001">
    <property type="protein sequence ID" value="PVG84460.1"/>
    <property type="molecule type" value="Genomic_DNA"/>
</dbReference>
<dbReference type="Proteomes" id="UP000246018">
    <property type="component" value="Unassembled WGS sequence"/>
</dbReference>
<comment type="caution">
    <text evidence="2">The sequence shown here is derived from an EMBL/GenBank/DDBJ whole genome shotgun (WGS) entry which is preliminary data.</text>
</comment>
<dbReference type="RefSeq" id="WP_116570592.1">
    <property type="nucleotide sequence ID" value="NZ_QDGZ01000001.1"/>
</dbReference>
<keyword evidence="1" id="KW-0143">Chaperone</keyword>